<accession>W6U3I9</accession>
<evidence type="ECO:0000313" key="2">
    <source>
        <dbReference type="Proteomes" id="UP000019149"/>
    </source>
</evidence>
<gene>
    <name evidence="1" type="ORF">EGR_09996</name>
</gene>
<reference evidence="1 2" key="1">
    <citation type="journal article" date="2013" name="Nat. Genet.">
        <title>The genome of the hydatid tapeworm Echinococcus granulosus.</title>
        <authorList>
            <person name="Zheng H."/>
            <person name="Zhang W."/>
            <person name="Zhang L."/>
            <person name="Zhang Z."/>
            <person name="Li J."/>
            <person name="Lu G."/>
            <person name="Zhu Y."/>
            <person name="Wang Y."/>
            <person name="Huang Y."/>
            <person name="Liu J."/>
            <person name="Kang H."/>
            <person name="Chen J."/>
            <person name="Wang L."/>
            <person name="Chen A."/>
            <person name="Yu S."/>
            <person name="Gao Z."/>
            <person name="Jin L."/>
            <person name="Gu W."/>
            <person name="Wang Z."/>
            <person name="Zhao L."/>
            <person name="Shi B."/>
            <person name="Wen H."/>
            <person name="Lin R."/>
            <person name="Jones M.K."/>
            <person name="Brejova B."/>
            <person name="Vinar T."/>
            <person name="Zhao G."/>
            <person name="McManus D.P."/>
            <person name="Chen Z."/>
            <person name="Zhou Y."/>
            <person name="Wang S."/>
        </authorList>
    </citation>
    <scope>NUCLEOTIDE SEQUENCE [LARGE SCALE GENOMIC DNA]</scope>
</reference>
<proteinExistence type="predicted"/>
<dbReference type="OrthoDB" id="6268503at2759"/>
<dbReference type="CTD" id="36345711"/>
<name>W6U3I9_ECHGR</name>
<dbReference type="AlphaFoldDB" id="W6U3I9"/>
<comment type="caution">
    <text evidence="1">The sequence shown here is derived from an EMBL/GenBank/DDBJ whole genome shotgun (WGS) entry which is preliminary data.</text>
</comment>
<dbReference type="GeneID" id="36345711"/>
<dbReference type="EMBL" id="APAU02000182">
    <property type="protein sequence ID" value="EUB55136.1"/>
    <property type="molecule type" value="Genomic_DNA"/>
</dbReference>
<sequence>MSPLRVMMIASQTRMRRQEAVATSFLPCLVDCVFTMSCSKTQRTFFKDLQQLYKTIEASTDGQATILGIDEMSVNVSLRPKSGCNAHAEFVLNEPIAFDSLSQSFAF</sequence>
<organism evidence="1 2">
    <name type="scientific">Echinococcus granulosus</name>
    <name type="common">Hydatid tapeworm</name>
    <dbReference type="NCBI Taxonomy" id="6210"/>
    <lineage>
        <taxon>Eukaryota</taxon>
        <taxon>Metazoa</taxon>
        <taxon>Spiralia</taxon>
        <taxon>Lophotrochozoa</taxon>
        <taxon>Platyhelminthes</taxon>
        <taxon>Cestoda</taxon>
        <taxon>Eucestoda</taxon>
        <taxon>Cyclophyllidea</taxon>
        <taxon>Taeniidae</taxon>
        <taxon>Echinococcus</taxon>
        <taxon>Echinococcus granulosus group</taxon>
    </lineage>
</organism>
<dbReference type="RefSeq" id="XP_024346332.1">
    <property type="nucleotide sequence ID" value="XM_024499245.1"/>
</dbReference>
<evidence type="ECO:0000313" key="1">
    <source>
        <dbReference type="EMBL" id="EUB55136.1"/>
    </source>
</evidence>
<dbReference type="KEGG" id="egl:EGR_09996"/>
<keyword evidence="2" id="KW-1185">Reference proteome</keyword>
<dbReference type="Proteomes" id="UP000019149">
    <property type="component" value="Unassembled WGS sequence"/>
</dbReference>
<protein>
    <submittedName>
        <fullName evidence="1">Uncharacterized protein</fullName>
    </submittedName>
</protein>